<organism evidence="14 15">
    <name type="scientific">Metarhizium rileyi (strain RCEF 4871)</name>
    <name type="common">Nomuraea rileyi</name>
    <dbReference type="NCBI Taxonomy" id="1649241"/>
    <lineage>
        <taxon>Eukaryota</taxon>
        <taxon>Fungi</taxon>
        <taxon>Dikarya</taxon>
        <taxon>Ascomycota</taxon>
        <taxon>Pezizomycotina</taxon>
        <taxon>Sordariomycetes</taxon>
        <taxon>Hypocreomycetidae</taxon>
        <taxon>Hypocreales</taxon>
        <taxon>Clavicipitaceae</taxon>
        <taxon>Metarhizium</taxon>
    </lineage>
</organism>
<dbReference type="GO" id="GO:0005789">
    <property type="term" value="C:endoplasmic reticulum membrane"/>
    <property type="evidence" value="ECO:0007669"/>
    <property type="project" value="UniProtKB-SubCell"/>
</dbReference>
<sequence>MALLDGALTALLYALPTLHILASPHTKVEESFGLQAAHDVLVYGTPTSDVRARLAATYDHFSFPGAVPRTFVGPVLLAGLSQPLVALVGFRHAQLVVRCVLALFNASCLLVFRNAAWRAYGRGAARWWSALVVSQFHLVYYLGRTLPNMYAFGLATLAFAFLLPRTTPRQQAIRARQALSILTLAAVIFRSEIAILLAAVTAYLLLTRQLALRTAVHVGALSAAASLLISVPIDSYFWQRPLWPELSAFYFNVVQGSSEDWGTSPWHYYFTSALPRLLLNPLAIPLLLFAAVHPSLSRQARPLLVPSLLYTAIYSLQPHKETRFIFYVVPPLVLAASLSANYITARFSKSPLYRLATYTLVLSVLATLSVSTGMLLLSSINYPGGEALAQLYSLTATSPTPVTVHADVLTCMTGLTLFNQNRQGLPLALPGFGGEKSTGEVIYLFDKTEKSEKLGWPSFWQQFEYALLEDTALALGEWHVLGVVYGYSGIEVLGPGQKEDEAKYQPLGLGADVQRLRTLVRQYTGGWWVGPRMAPKIHIMKQRGLVP</sequence>
<comment type="similarity">
    <text evidence="3 12">Belongs to the glycosyltransferase 22 family.</text>
</comment>
<dbReference type="PANTHER" id="PTHR22760:SF1">
    <property type="entry name" value="DOL-P-MAN:MAN(7)GLCNAC(2)-PP-DOL ALPHA-1,6-MANNOSYLTRANSFERASE"/>
    <property type="match status" value="1"/>
</dbReference>
<dbReference type="AlphaFoldDB" id="A0A162JQC8"/>
<evidence type="ECO:0000256" key="3">
    <source>
        <dbReference type="ARBA" id="ARBA00007063"/>
    </source>
</evidence>
<evidence type="ECO:0000256" key="4">
    <source>
        <dbReference type="ARBA" id="ARBA00022676"/>
    </source>
</evidence>
<dbReference type="InterPro" id="IPR005599">
    <property type="entry name" value="GPI_mannosylTrfase"/>
</dbReference>
<dbReference type="STRING" id="1081105.A0A162JQC8"/>
<evidence type="ECO:0000256" key="13">
    <source>
        <dbReference type="SAM" id="SignalP"/>
    </source>
</evidence>
<keyword evidence="7 12" id="KW-0256">Endoplasmic reticulum</keyword>
<dbReference type="EMBL" id="AZHC01000008">
    <property type="protein sequence ID" value="OAA45543.1"/>
    <property type="molecule type" value="Genomic_DNA"/>
</dbReference>
<name>A0A162JQC8_METRR</name>
<feature type="transmembrane region" description="Helical" evidence="12">
    <location>
        <begin position="324"/>
        <end position="343"/>
    </location>
</feature>
<comment type="pathway">
    <text evidence="2">Protein modification; protein glycosylation.</text>
</comment>
<proteinExistence type="inferred from homology"/>
<dbReference type="OrthoDB" id="19039at2759"/>
<dbReference type="Proteomes" id="UP000243498">
    <property type="component" value="Unassembled WGS sequence"/>
</dbReference>
<feature type="transmembrane region" description="Helical" evidence="12">
    <location>
        <begin position="277"/>
        <end position="296"/>
    </location>
</feature>
<dbReference type="GO" id="GO:0052917">
    <property type="term" value="F:dol-P-Man:Man(7)GlcNAc(2)-PP-Dol alpha-1,6-mannosyltransferase activity"/>
    <property type="evidence" value="ECO:0007669"/>
    <property type="project" value="UniProtKB-EC"/>
</dbReference>
<evidence type="ECO:0000256" key="8">
    <source>
        <dbReference type="ARBA" id="ARBA00022989"/>
    </source>
</evidence>
<evidence type="ECO:0000256" key="2">
    <source>
        <dbReference type="ARBA" id="ARBA00004922"/>
    </source>
</evidence>
<feature type="chain" id="PRO_5007836322" description="Mannosyltransferase" evidence="13">
    <location>
        <begin position="23"/>
        <end position="547"/>
    </location>
</feature>
<protein>
    <recommendedName>
        <fullName evidence="12">Mannosyltransferase</fullName>
        <ecNumber evidence="12">2.4.1.-</ecNumber>
    </recommendedName>
</protein>
<evidence type="ECO:0000313" key="14">
    <source>
        <dbReference type="EMBL" id="OAA45543.1"/>
    </source>
</evidence>
<evidence type="ECO:0000313" key="15">
    <source>
        <dbReference type="Proteomes" id="UP000243498"/>
    </source>
</evidence>
<evidence type="ECO:0000256" key="6">
    <source>
        <dbReference type="ARBA" id="ARBA00022692"/>
    </source>
</evidence>
<evidence type="ECO:0000256" key="7">
    <source>
        <dbReference type="ARBA" id="ARBA00022824"/>
    </source>
</evidence>
<keyword evidence="8 12" id="KW-1133">Transmembrane helix</keyword>
<evidence type="ECO:0000256" key="10">
    <source>
        <dbReference type="ARBA" id="ARBA00044721"/>
    </source>
</evidence>
<reference evidence="14 15" key="1">
    <citation type="journal article" date="2016" name="Genome Biol. Evol.">
        <title>Divergent and convergent evolution of fungal pathogenicity.</title>
        <authorList>
            <person name="Shang Y."/>
            <person name="Xiao G."/>
            <person name="Zheng P."/>
            <person name="Cen K."/>
            <person name="Zhan S."/>
            <person name="Wang C."/>
        </authorList>
    </citation>
    <scope>NUCLEOTIDE SEQUENCE [LARGE SCALE GENOMIC DNA]</scope>
    <source>
        <strain evidence="14 15">RCEF 4871</strain>
    </source>
</reference>
<dbReference type="PANTHER" id="PTHR22760">
    <property type="entry name" value="GLYCOSYLTRANSFERASE"/>
    <property type="match status" value="1"/>
</dbReference>
<dbReference type="UniPathway" id="UPA00378"/>
<keyword evidence="5" id="KW-0808">Transferase</keyword>
<dbReference type="Pfam" id="PF03901">
    <property type="entry name" value="Glyco_transf_22"/>
    <property type="match status" value="1"/>
</dbReference>
<keyword evidence="15" id="KW-1185">Reference proteome</keyword>
<comment type="function">
    <text evidence="10">Mannosyltransferase that operates in the biosynthetic pathway of dolichol-linked oligosaccharides, the glycan precursors employed in protein asparagine (N)-glycosylation. The assembly of dolichol-linked oligosaccharides begins on the cytosolic side of the endoplasmic reticulum membrane and finishes in its lumen. The sequential addition of sugars to dolichol pyrophosphate produces dolichol-linked oligosaccharides containing fourteen sugars, including two GlcNAcs, nine mannoses and three glucoses. Once assembled, the oligosaccharide is transferred from the lipid to nascent proteins by oligosaccharyltransferases. In the lumen of the endoplasmic reticulum, adds the eighth mannose residue in an alpha-1,6 linkage onto Man(7)GlcNAc(2)-PP-dolichol to produce Man(8)GlcNAc(2)-PP-dolichol.</text>
</comment>
<comment type="subcellular location">
    <subcellularLocation>
        <location evidence="1 12">Endoplasmic reticulum membrane</location>
        <topology evidence="1 12">Multi-pass membrane protein</topology>
    </subcellularLocation>
</comment>
<feature type="transmembrane region" description="Helical" evidence="12">
    <location>
        <begin position="149"/>
        <end position="166"/>
    </location>
</feature>
<comment type="caution">
    <text evidence="14">The sequence shown here is derived from an EMBL/GenBank/DDBJ whole genome shotgun (WGS) entry which is preliminary data.</text>
</comment>
<feature type="transmembrane region" description="Helical" evidence="12">
    <location>
        <begin position="95"/>
        <end position="112"/>
    </location>
</feature>
<accession>A0A162JQC8</accession>
<dbReference type="GO" id="GO:0006487">
    <property type="term" value="P:protein N-linked glycosylation"/>
    <property type="evidence" value="ECO:0007669"/>
    <property type="project" value="TreeGrafter"/>
</dbReference>
<keyword evidence="9 12" id="KW-0472">Membrane</keyword>
<feature type="transmembrane region" description="Helical" evidence="12">
    <location>
        <begin position="355"/>
        <end position="377"/>
    </location>
</feature>
<feature type="signal peptide" evidence="13">
    <location>
        <begin position="1"/>
        <end position="22"/>
    </location>
</feature>
<keyword evidence="13" id="KW-0732">Signal</keyword>
<evidence type="ECO:0000256" key="12">
    <source>
        <dbReference type="RuleBase" id="RU363075"/>
    </source>
</evidence>
<evidence type="ECO:0000256" key="5">
    <source>
        <dbReference type="ARBA" id="ARBA00022679"/>
    </source>
</evidence>
<evidence type="ECO:0000256" key="11">
    <source>
        <dbReference type="ARBA" id="ARBA00048899"/>
    </source>
</evidence>
<feature type="transmembrane region" description="Helical" evidence="12">
    <location>
        <begin position="178"/>
        <end position="204"/>
    </location>
</feature>
<dbReference type="OMA" id="WWVEVRM"/>
<comment type="catalytic activity">
    <reaction evidence="11">
        <text>an alpha-D-Man-(1-&gt;2)-alpha-D-Man-(1-&gt;2)-alpha-D-Man-(1-&gt;3)-[alpha-D-Man-(1-&gt;2)-alpha-D-Man-(1-&gt;3)-alpha-D-Man-(1-&gt;6)]-beta-D-Man-(1-&gt;4)-beta-D-GlcNAc-(1-&gt;4)-alpha-D-GlcNAc-diphospho-di-trans,poly-cis-dolichol + a di-trans,poly-cis-dolichyl beta-D-mannosyl phosphate = an alpha-D-Man-(1-&gt;2)-alpha-D-Man-(1-&gt;2)-alpha-D-Man-(1-&gt;3)-[alpha-D-Man-(1-&gt;2)-alpha-D-Man-(1-&gt;3)-[alpha-D-Man-(1-&gt;6)]-alpha-D-Man-(1-&gt;6)]-beta-D-Man-(1-&gt;4)-beta-D-GlcNAc-(1-&gt;4)-alpha-D-GlcNAc-diphospho-di-trans,poly-cis-dolichol + a di-trans,poly-cis-dolichyl phosphate + H(+)</text>
        <dbReference type="Rhea" id="RHEA:29535"/>
        <dbReference type="Rhea" id="RHEA-COMP:19498"/>
        <dbReference type="Rhea" id="RHEA-COMP:19501"/>
        <dbReference type="Rhea" id="RHEA-COMP:19518"/>
        <dbReference type="Rhea" id="RHEA-COMP:19519"/>
        <dbReference type="ChEBI" id="CHEBI:15378"/>
        <dbReference type="ChEBI" id="CHEBI:57683"/>
        <dbReference type="ChEBI" id="CHEBI:58211"/>
        <dbReference type="ChEBI" id="CHEBI:132517"/>
        <dbReference type="ChEBI" id="CHEBI:132519"/>
        <dbReference type="EC" id="2.4.1.260"/>
    </reaction>
    <physiologicalReaction direction="left-to-right" evidence="11">
        <dbReference type="Rhea" id="RHEA:29536"/>
    </physiologicalReaction>
</comment>
<feature type="transmembrane region" description="Helical" evidence="12">
    <location>
        <begin position="210"/>
        <end position="231"/>
    </location>
</feature>
<keyword evidence="6 12" id="KW-0812">Transmembrane</keyword>
<gene>
    <name evidence="14" type="ORF">NOR_03332</name>
</gene>
<dbReference type="EC" id="2.4.1.-" evidence="12"/>
<evidence type="ECO:0000256" key="9">
    <source>
        <dbReference type="ARBA" id="ARBA00023136"/>
    </source>
</evidence>
<evidence type="ECO:0000256" key="1">
    <source>
        <dbReference type="ARBA" id="ARBA00004477"/>
    </source>
</evidence>
<keyword evidence="4 12" id="KW-0328">Glycosyltransferase</keyword>